<keyword evidence="2" id="KW-1185">Reference proteome</keyword>
<protein>
    <submittedName>
        <fullName evidence="1">Uncharacterized protein</fullName>
    </submittedName>
</protein>
<evidence type="ECO:0000313" key="2">
    <source>
        <dbReference type="Proteomes" id="UP001367508"/>
    </source>
</evidence>
<proteinExistence type="predicted"/>
<organism evidence="1 2">
    <name type="scientific">Canavalia gladiata</name>
    <name type="common">Sword bean</name>
    <name type="synonym">Dolichos gladiatus</name>
    <dbReference type="NCBI Taxonomy" id="3824"/>
    <lineage>
        <taxon>Eukaryota</taxon>
        <taxon>Viridiplantae</taxon>
        <taxon>Streptophyta</taxon>
        <taxon>Embryophyta</taxon>
        <taxon>Tracheophyta</taxon>
        <taxon>Spermatophyta</taxon>
        <taxon>Magnoliopsida</taxon>
        <taxon>eudicotyledons</taxon>
        <taxon>Gunneridae</taxon>
        <taxon>Pentapetalae</taxon>
        <taxon>rosids</taxon>
        <taxon>fabids</taxon>
        <taxon>Fabales</taxon>
        <taxon>Fabaceae</taxon>
        <taxon>Papilionoideae</taxon>
        <taxon>50 kb inversion clade</taxon>
        <taxon>NPAAA clade</taxon>
        <taxon>indigoferoid/millettioid clade</taxon>
        <taxon>Phaseoleae</taxon>
        <taxon>Canavalia</taxon>
    </lineage>
</organism>
<sequence length="94" mass="10535">MYKFVDLVLNWCLSPCPSPFLPIVHCYEWLKHLQVNQRNTPMCSIGPGTALCYPLLLQDSRFAYLIGSIGIVTLATQGFSTYLDGYGFSVKLAK</sequence>
<dbReference type="EMBL" id="JAYMYQ010000011">
    <property type="protein sequence ID" value="KAK7305992.1"/>
    <property type="molecule type" value="Genomic_DNA"/>
</dbReference>
<dbReference type="AlphaFoldDB" id="A0AAN9JXZ2"/>
<comment type="caution">
    <text evidence="1">The sequence shown here is derived from an EMBL/GenBank/DDBJ whole genome shotgun (WGS) entry which is preliminary data.</text>
</comment>
<gene>
    <name evidence="1" type="ORF">VNO77_43906</name>
</gene>
<name>A0AAN9JXZ2_CANGL</name>
<evidence type="ECO:0000313" key="1">
    <source>
        <dbReference type="EMBL" id="KAK7305992.1"/>
    </source>
</evidence>
<dbReference type="Proteomes" id="UP001367508">
    <property type="component" value="Unassembled WGS sequence"/>
</dbReference>
<reference evidence="1 2" key="1">
    <citation type="submission" date="2024-01" db="EMBL/GenBank/DDBJ databases">
        <title>The genomes of 5 underutilized Papilionoideae crops provide insights into root nodulation and disease resistanc.</title>
        <authorList>
            <person name="Jiang F."/>
        </authorList>
    </citation>
    <scope>NUCLEOTIDE SEQUENCE [LARGE SCALE GENOMIC DNA]</scope>
    <source>
        <strain evidence="1">LVBAO_FW01</strain>
        <tissue evidence="1">Leaves</tissue>
    </source>
</reference>
<accession>A0AAN9JXZ2</accession>